<evidence type="ECO:0000313" key="3">
    <source>
        <dbReference type="Proteomes" id="UP000275267"/>
    </source>
</evidence>
<gene>
    <name evidence="2" type="ORF">C2845_PM15G01450</name>
</gene>
<sequence>MKPKKKSEKKPEKLVIPSIEALVEFVETLRIQDEIKVHNRRNVKRRIQHKKFLELEEKEVEKTAPMKKVWRKKVSSPTATPAGPIPILDGWSLLHRKLPIVQEIYSNATATVEHDKEKTCWRRTSTRWHSTRPFGPIQEGQPPFTAAVPSAPTGGTLT</sequence>
<dbReference type="EMBL" id="PQIB02000013">
    <property type="protein sequence ID" value="RLM75657.1"/>
    <property type="molecule type" value="Genomic_DNA"/>
</dbReference>
<protein>
    <submittedName>
        <fullName evidence="2">Uncharacterized protein</fullName>
    </submittedName>
</protein>
<accession>A0A3L6QEL0</accession>
<organism evidence="2 3">
    <name type="scientific">Panicum miliaceum</name>
    <name type="common">Proso millet</name>
    <name type="synonym">Broomcorn millet</name>
    <dbReference type="NCBI Taxonomy" id="4540"/>
    <lineage>
        <taxon>Eukaryota</taxon>
        <taxon>Viridiplantae</taxon>
        <taxon>Streptophyta</taxon>
        <taxon>Embryophyta</taxon>
        <taxon>Tracheophyta</taxon>
        <taxon>Spermatophyta</taxon>
        <taxon>Magnoliopsida</taxon>
        <taxon>Liliopsida</taxon>
        <taxon>Poales</taxon>
        <taxon>Poaceae</taxon>
        <taxon>PACMAD clade</taxon>
        <taxon>Panicoideae</taxon>
        <taxon>Panicodae</taxon>
        <taxon>Paniceae</taxon>
        <taxon>Panicinae</taxon>
        <taxon>Panicum</taxon>
        <taxon>Panicum sect. Panicum</taxon>
    </lineage>
</organism>
<proteinExistence type="predicted"/>
<keyword evidence="3" id="KW-1185">Reference proteome</keyword>
<evidence type="ECO:0000256" key="1">
    <source>
        <dbReference type="SAM" id="MobiDB-lite"/>
    </source>
</evidence>
<dbReference type="AlphaFoldDB" id="A0A3L6QEL0"/>
<dbReference type="Proteomes" id="UP000275267">
    <property type="component" value="Unassembled WGS sequence"/>
</dbReference>
<reference evidence="3" key="1">
    <citation type="journal article" date="2019" name="Nat. Commun.">
        <title>The genome of broomcorn millet.</title>
        <authorList>
            <person name="Zou C."/>
            <person name="Miki D."/>
            <person name="Li D."/>
            <person name="Tang Q."/>
            <person name="Xiao L."/>
            <person name="Rajput S."/>
            <person name="Deng P."/>
            <person name="Jia W."/>
            <person name="Huang R."/>
            <person name="Zhang M."/>
            <person name="Sun Y."/>
            <person name="Hu J."/>
            <person name="Fu X."/>
            <person name="Schnable P.S."/>
            <person name="Li F."/>
            <person name="Zhang H."/>
            <person name="Feng B."/>
            <person name="Zhu X."/>
            <person name="Liu R."/>
            <person name="Schnable J.C."/>
            <person name="Zhu J.-K."/>
            <person name="Zhang H."/>
        </authorList>
    </citation>
    <scope>NUCLEOTIDE SEQUENCE [LARGE SCALE GENOMIC DNA]</scope>
</reference>
<name>A0A3L6QEL0_PANMI</name>
<evidence type="ECO:0000313" key="2">
    <source>
        <dbReference type="EMBL" id="RLM75657.1"/>
    </source>
</evidence>
<feature type="region of interest" description="Disordered" evidence="1">
    <location>
        <begin position="132"/>
        <end position="158"/>
    </location>
</feature>
<comment type="caution">
    <text evidence="2">The sequence shown here is derived from an EMBL/GenBank/DDBJ whole genome shotgun (WGS) entry which is preliminary data.</text>
</comment>